<dbReference type="GO" id="GO:0035657">
    <property type="term" value="C:eRF1 methyltransferase complex"/>
    <property type="evidence" value="ECO:0007669"/>
    <property type="project" value="TreeGrafter"/>
</dbReference>
<dbReference type="GO" id="GO:0008276">
    <property type="term" value="F:protein methyltransferase activity"/>
    <property type="evidence" value="ECO:0007669"/>
    <property type="project" value="TreeGrafter"/>
</dbReference>
<keyword evidence="3" id="KW-0949">S-adenosyl-L-methionine</keyword>
<evidence type="ECO:0000256" key="3">
    <source>
        <dbReference type="ARBA" id="ARBA00022691"/>
    </source>
</evidence>
<protein>
    <submittedName>
        <fullName evidence="5">Methyltransferase</fullName>
    </submittedName>
</protein>
<proteinExistence type="predicted"/>
<dbReference type="Gene3D" id="3.40.50.150">
    <property type="entry name" value="Vaccinia Virus protein VP39"/>
    <property type="match status" value="1"/>
</dbReference>
<dbReference type="EMBL" id="FR687360">
    <property type="protein sequence ID" value="CBW76565.1"/>
    <property type="molecule type" value="Genomic_DNA"/>
</dbReference>
<evidence type="ECO:0000313" key="6">
    <source>
        <dbReference type="Proteomes" id="UP000007437"/>
    </source>
</evidence>
<name>E5ATZ1_MYCRK</name>
<dbReference type="PANTHER" id="PTHR45875">
    <property type="entry name" value="METHYLTRANSFERASE N6AMT1"/>
    <property type="match status" value="1"/>
</dbReference>
<dbReference type="PANTHER" id="PTHR45875:SF1">
    <property type="entry name" value="METHYLTRANSFERASE N6AMT1"/>
    <property type="match status" value="1"/>
</dbReference>
<keyword evidence="5" id="KW-0614">Plasmid</keyword>
<dbReference type="GO" id="GO:0008757">
    <property type="term" value="F:S-adenosylmethionine-dependent methyltransferase activity"/>
    <property type="evidence" value="ECO:0007669"/>
    <property type="project" value="TreeGrafter"/>
</dbReference>
<gene>
    <name evidence="5" type="ordered locus">RBRH_00482</name>
</gene>
<evidence type="ECO:0000259" key="4">
    <source>
        <dbReference type="Pfam" id="PF05175"/>
    </source>
</evidence>
<accession>E5ATZ1</accession>
<keyword evidence="2 5" id="KW-0808">Transferase</keyword>
<evidence type="ECO:0000313" key="5">
    <source>
        <dbReference type="EMBL" id="CBW76565.1"/>
    </source>
</evidence>
<dbReference type="InterPro" id="IPR029063">
    <property type="entry name" value="SAM-dependent_MTases_sf"/>
</dbReference>
<reference evidence="5 6" key="1">
    <citation type="journal article" date="2011" name="J. Bacteriol.">
        <title>Complete genome sequence of Burkholderia rhizoxinica, an endosymbiont of Rhizopus microsporus.</title>
        <authorList>
            <person name="Lackner G."/>
            <person name="Moebius N."/>
            <person name="Partida-Martinez L."/>
            <person name="Hertweck C."/>
        </authorList>
    </citation>
    <scope>NUCLEOTIDE SEQUENCE [LARGE SCALE GENOMIC DNA]</scope>
    <source>
        <strain evidence="6">DSM 19002 / CIP 109453 / HKI 454</strain>
        <plasmid evidence="5 6">pBRH01</plasmid>
    </source>
</reference>
<dbReference type="CDD" id="cd02440">
    <property type="entry name" value="AdoMet_MTases"/>
    <property type="match status" value="1"/>
</dbReference>
<dbReference type="eggNOG" id="COG2890">
    <property type="taxonomic scope" value="Bacteria"/>
</dbReference>
<keyword evidence="1 5" id="KW-0489">Methyltransferase</keyword>
<dbReference type="KEGG" id="brh:RBRH_00482"/>
<feature type="domain" description="Methyltransferase small" evidence="4">
    <location>
        <begin position="139"/>
        <end position="265"/>
    </location>
</feature>
<evidence type="ECO:0000256" key="1">
    <source>
        <dbReference type="ARBA" id="ARBA00022603"/>
    </source>
</evidence>
<dbReference type="AlphaFoldDB" id="E5ATZ1"/>
<organism evidence="5 6">
    <name type="scientific">Mycetohabitans rhizoxinica (strain DSM 19002 / CIP 109453 / HKI 454)</name>
    <name type="common">Paraburkholderia rhizoxinica</name>
    <dbReference type="NCBI Taxonomy" id="882378"/>
    <lineage>
        <taxon>Bacteria</taxon>
        <taxon>Pseudomonadati</taxon>
        <taxon>Pseudomonadota</taxon>
        <taxon>Betaproteobacteria</taxon>
        <taxon>Burkholderiales</taxon>
        <taxon>Burkholderiaceae</taxon>
        <taxon>Mycetohabitans</taxon>
    </lineage>
</organism>
<sequence length="365" mass="40858">MRSRRSRERPLMLCLLAIGLSSDKLGFDRQTNNSQTNNRMVRDIAMHHTNEEKCIFFITKNHGQTASHHQIADCLPIAQWNSMHHGLNGQHDEKNNLLSSPYPIKVVTDAFHYPHADQVLPIQPEQLFFMDYTSAEDLEQASVLDIGVGSGVLSIFCLLNGATSCVGLDVNPRAKILAGHNAILNHIDKNFDIRDGSTSDIFASVKDKQFDFICSNPPFEPTPPGIDYYVNSAAGIYGMDFAEKILSNIDQHLTDDGMLQVVTMAPGDAKRPFKLYEILENHLPGQAVEIILDRQPISYDDFVGRFNTIFGYGEGVVSQMKKTARDDGVTHLHMLIMKYKKGRHGSITEKVAGRIYENWTTPLGL</sequence>
<geneLocation type="plasmid" evidence="5 6">
    <name>pBRH01</name>
</geneLocation>
<dbReference type="SUPFAM" id="SSF53335">
    <property type="entry name" value="S-adenosyl-L-methionine-dependent methyltransferases"/>
    <property type="match status" value="1"/>
</dbReference>
<dbReference type="HOGENOM" id="CLU_851735_0_0_4"/>
<dbReference type="GO" id="GO:0032259">
    <property type="term" value="P:methylation"/>
    <property type="evidence" value="ECO:0007669"/>
    <property type="project" value="UniProtKB-KW"/>
</dbReference>
<evidence type="ECO:0000256" key="2">
    <source>
        <dbReference type="ARBA" id="ARBA00022679"/>
    </source>
</evidence>
<dbReference type="InterPro" id="IPR052190">
    <property type="entry name" value="Euk-Arch_PrmC-MTase"/>
</dbReference>
<dbReference type="Proteomes" id="UP000007437">
    <property type="component" value="Plasmid pBRH01"/>
</dbReference>
<dbReference type="InterPro" id="IPR007848">
    <property type="entry name" value="Small_mtfrase_dom"/>
</dbReference>
<dbReference type="Pfam" id="PF05175">
    <property type="entry name" value="MTS"/>
    <property type="match status" value="1"/>
</dbReference>